<evidence type="ECO:0008006" key="4">
    <source>
        <dbReference type="Google" id="ProtNLM"/>
    </source>
</evidence>
<reference evidence="2 3" key="1">
    <citation type="submission" date="2016-10" db="EMBL/GenBank/DDBJ databases">
        <authorList>
            <person name="de Groot N.N."/>
        </authorList>
    </citation>
    <scope>NUCLEOTIDE SEQUENCE [LARGE SCALE GENOMIC DNA]</scope>
    <source>
        <strain evidence="2 3">DSM 14789</strain>
    </source>
</reference>
<dbReference type="STRING" id="119000.SAMN05661010_03277"/>
<evidence type="ECO:0000256" key="1">
    <source>
        <dbReference type="SAM" id="Coils"/>
    </source>
</evidence>
<dbReference type="SUPFAM" id="SSF48371">
    <property type="entry name" value="ARM repeat"/>
    <property type="match status" value="1"/>
</dbReference>
<dbReference type="AlphaFoldDB" id="A0A1G9QAC7"/>
<accession>A0A1G9QAC7</accession>
<dbReference type="EMBL" id="FNGI01000011">
    <property type="protein sequence ID" value="SDM07671.1"/>
    <property type="molecule type" value="Genomic_DNA"/>
</dbReference>
<keyword evidence="3" id="KW-1185">Reference proteome</keyword>
<dbReference type="OrthoDB" id="5523335at2"/>
<dbReference type="RefSeq" id="WP_089730351.1">
    <property type="nucleotide sequence ID" value="NZ_FNGI01000011.1"/>
</dbReference>
<protein>
    <recommendedName>
        <fullName evidence="4">DUF349 domain-containing protein</fullName>
    </recommendedName>
</protein>
<keyword evidence="1" id="KW-0175">Coiled coil</keyword>
<evidence type="ECO:0000313" key="2">
    <source>
        <dbReference type="EMBL" id="SDM07671.1"/>
    </source>
</evidence>
<sequence length="923" mass="105563">MSAFFRRFFAPRWQHRDPAVRRQAVSRLDIGQAQDRERLERLVGDEDPDVRQAALARLDDPARLLALQMTHASPEWRARLVTLLSGREGATPLATRQALLERVDHAASLAEIALHGDNQTLRLAALARIDDEDTLIHQACENGIAAVRHAAAERITSEEGLTRLARQARRDKQVARLARERLNRQREDAAQAQAQRAERERILDALEQHARHAWEPLYAGRYRHLQREWDRLTDLPSADQERRYQDASLRCRKIISDHDAQHQSVFAADRRRSDADETRQALIEALEETLAGLRQSTHLTDQDLASLHAQKRLLASRWQALSDQHAPEAELSQRYAEALAEHDRIGRAWERLQHQADTLNDALSQADDTRLRHALETLDWPDDLPPSPLLERARERLDVPARDDDDTRKAERVAADVEELERLLERGAFKHASRLHQSLRQRLDALPPEPRRRYQPKLKQLAAQLAELRDWRGFVAGPKRDQLSQAIDQLADDLTLSDAELDSRHHRLVKEWRELGDAAANQQLSVRFRAASDRIHERLGPWRQARDQQRQKNLVAREALCTQLEALLDNPDPRADPDSLRQIRDRAREQWRHFSPVPRDQAESVGHRFGRIRHALQTLIDQRALQIASAKRQIIEEARALQTAATPAAQRAEQAKALQRRWRELGRAPKGEEQTLWREFRGLCDGIFAARESERDDRTQRARERLDAMQALIERIDAWQPASSADASILEQAISEAEGLEPLPSARRSDGMRRRWLGIVRARREWLSRLALHEQIQHWQTLRPLLDAHLQADARALDGQPAETIEAGVALDDDLLEAHRQRNAARQDPSEAIDVEKALTRLRVHLALLAGEKVSREDEPLRLAIQVERLNEGLNRAEMSKADELHGVLCAILATGPVPPPLWSREVGELDLSLTQMARLPAS</sequence>
<dbReference type="InterPro" id="IPR016024">
    <property type="entry name" value="ARM-type_fold"/>
</dbReference>
<dbReference type="Proteomes" id="UP000198654">
    <property type="component" value="Unassembled WGS sequence"/>
</dbReference>
<name>A0A1G9QAC7_9GAMM</name>
<evidence type="ECO:0000313" key="3">
    <source>
        <dbReference type="Proteomes" id="UP000198654"/>
    </source>
</evidence>
<dbReference type="Pfam" id="PF03993">
    <property type="entry name" value="DUF349"/>
    <property type="match status" value="3"/>
</dbReference>
<proteinExistence type="predicted"/>
<feature type="coiled-coil region" evidence="1">
    <location>
        <begin position="165"/>
        <end position="209"/>
    </location>
</feature>
<organism evidence="2 3">
    <name type="scientific">Modicisalibacter muralis</name>
    <dbReference type="NCBI Taxonomy" id="119000"/>
    <lineage>
        <taxon>Bacteria</taxon>
        <taxon>Pseudomonadati</taxon>
        <taxon>Pseudomonadota</taxon>
        <taxon>Gammaproteobacteria</taxon>
        <taxon>Oceanospirillales</taxon>
        <taxon>Halomonadaceae</taxon>
        <taxon>Modicisalibacter</taxon>
    </lineage>
</organism>
<dbReference type="InterPro" id="IPR007139">
    <property type="entry name" value="DUF349"/>
</dbReference>
<gene>
    <name evidence="2" type="ORF">SAMN05661010_03277</name>
</gene>